<evidence type="ECO:0000313" key="7">
    <source>
        <dbReference type="Proteomes" id="UP000077875"/>
    </source>
</evidence>
<keyword evidence="3" id="KW-0238">DNA-binding</keyword>
<evidence type="ECO:0000313" key="6">
    <source>
        <dbReference type="EMBL" id="ANF57792.1"/>
    </source>
</evidence>
<comment type="similarity">
    <text evidence="1">Belongs to the LysR transcriptional regulatory family.</text>
</comment>
<proteinExistence type="inferred from homology"/>
<dbReference type="STRING" id="376489.A5892_10225"/>
<dbReference type="Pfam" id="PF00126">
    <property type="entry name" value="HTH_1"/>
    <property type="match status" value="1"/>
</dbReference>
<protein>
    <submittedName>
        <fullName evidence="6">LysR family transcriptional regulator</fullName>
    </submittedName>
</protein>
<accession>A0A172YFE2</accession>
<dbReference type="GO" id="GO:0000976">
    <property type="term" value="F:transcription cis-regulatory region binding"/>
    <property type="evidence" value="ECO:0007669"/>
    <property type="project" value="TreeGrafter"/>
</dbReference>
<dbReference type="PANTHER" id="PTHR30126:SF81">
    <property type="entry name" value="HTH-TYPE TRANSCRIPTIONAL REGULATOR ILVY"/>
    <property type="match status" value="1"/>
</dbReference>
<name>A0A172YFE2_9GAMM</name>
<evidence type="ECO:0000256" key="1">
    <source>
        <dbReference type="ARBA" id="ARBA00009437"/>
    </source>
</evidence>
<dbReference type="EMBL" id="CP015243">
    <property type="protein sequence ID" value="ANF57792.1"/>
    <property type="molecule type" value="Genomic_DNA"/>
</dbReference>
<dbReference type="PRINTS" id="PR00039">
    <property type="entry name" value="HTHLYSR"/>
</dbReference>
<dbReference type="InterPro" id="IPR000847">
    <property type="entry name" value="LysR_HTH_N"/>
</dbReference>
<dbReference type="Proteomes" id="UP000077875">
    <property type="component" value="Chromosome"/>
</dbReference>
<dbReference type="FunFam" id="1.10.10.10:FF:000001">
    <property type="entry name" value="LysR family transcriptional regulator"/>
    <property type="match status" value="1"/>
</dbReference>
<keyword evidence="4" id="KW-0804">Transcription</keyword>
<dbReference type="Gene3D" id="3.40.190.290">
    <property type="match status" value="1"/>
</dbReference>
<keyword evidence="7" id="KW-1185">Reference proteome</keyword>
<dbReference type="InterPro" id="IPR036390">
    <property type="entry name" value="WH_DNA-bd_sf"/>
</dbReference>
<dbReference type="GO" id="GO:0003700">
    <property type="term" value="F:DNA-binding transcription factor activity"/>
    <property type="evidence" value="ECO:0007669"/>
    <property type="project" value="InterPro"/>
</dbReference>
<dbReference type="InterPro" id="IPR036388">
    <property type="entry name" value="WH-like_DNA-bd_sf"/>
</dbReference>
<keyword evidence="2" id="KW-0805">Transcription regulation</keyword>
<evidence type="ECO:0000259" key="5">
    <source>
        <dbReference type="PROSITE" id="PS50931"/>
    </source>
</evidence>
<evidence type="ECO:0000256" key="4">
    <source>
        <dbReference type="ARBA" id="ARBA00023163"/>
    </source>
</evidence>
<dbReference type="SUPFAM" id="SSF46785">
    <property type="entry name" value="Winged helix' DNA-binding domain"/>
    <property type="match status" value="1"/>
</dbReference>
<sequence>MDTQSLIAFLAVAETGSFSLAAERLHLTQPAVSKRIAVLEELLGQRLFDRIQRRVTLTDGGQRLLPRARQIITMVDETRRELSDIDGEVGGRLSLATSHHVGLHRLPPLLKAFTQRHPNVHMELRFLDSEQAYQGVLDGSLELAVVTLAPSPHQSLLVQPVWIDRLRYVCGPEHPLLTAPGLDLSMLADFDAVLPGEQTFTRTIVTEHFARQGLKVRIAMSTNYLETLKMMVSIGLGWSVLPETMIDEGMRPLPLVHPPLLRPLGYLHHRGRTLSGAARRMIALLERERAANGSTAHGTSVHEGVNK</sequence>
<dbReference type="CDD" id="cd05466">
    <property type="entry name" value="PBP2_LTTR_substrate"/>
    <property type="match status" value="1"/>
</dbReference>
<dbReference type="RefSeq" id="WP_064122717.1">
    <property type="nucleotide sequence ID" value="NZ_CP015243.1"/>
</dbReference>
<dbReference type="PROSITE" id="PS50931">
    <property type="entry name" value="HTH_LYSR"/>
    <property type="match status" value="1"/>
</dbReference>
<dbReference type="PANTHER" id="PTHR30126">
    <property type="entry name" value="HTH-TYPE TRANSCRIPTIONAL REGULATOR"/>
    <property type="match status" value="1"/>
</dbReference>
<dbReference type="KEGG" id="haa:A5892_10225"/>
<dbReference type="SUPFAM" id="SSF53850">
    <property type="entry name" value="Periplasmic binding protein-like II"/>
    <property type="match status" value="1"/>
</dbReference>
<dbReference type="AlphaFoldDB" id="A0A172YFE2"/>
<gene>
    <name evidence="6" type="ORF">A5892_10225</name>
</gene>
<reference evidence="6 7" key="1">
    <citation type="submission" date="2016-04" db="EMBL/GenBank/DDBJ databases">
        <title>Complete Genome Sequence of Halotalea alkalilenta IHB B 13600.</title>
        <authorList>
            <person name="Swarnkar M.K."/>
            <person name="Sharma A."/>
            <person name="Kaushal K."/>
            <person name="Soni R."/>
            <person name="Rana S."/>
            <person name="Singh A.K."/>
            <person name="Gulati A."/>
        </authorList>
    </citation>
    <scope>NUCLEOTIDE SEQUENCE [LARGE SCALE GENOMIC DNA]</scope>
    <source>
        <strain evidence="6 7">IHB B 13600</strain>
    </source>
</reference>
<dbReference type="InterPro" id="IPR005119">
    <property type="entry name" value="LysR_subst-bd"/>
</dbReference>
<dbReference type="Pfam" id="PF03466">
    <property type="entry name" value="LysR_substrate"/>
    <property type="match status" value="1"/>
</dbReference>
<feature type="domain" description="HTH lysR-type" evidence="5">
    <location>
        <begin position="1"/>
        <end position="58"/>
    </location>
</feature>
<evidence type="ECO:0000256" key="3">
    <source>
        <dbReference type="ARBA" id="ARBA00023125"/>
    </source>
</evidence>
<dbReference type="Gene3D" id="1.10.10.10">
    <property type="entry name" value="Winged helix-like DNA-binding domain superfamily/Winged helix DNA-binding domain"/>
    <property type="match status" value="1"/>
</dbReference>
<evidence type="ECO:0000256" key="2">
    <source>
        <dbReference type="ARBA" id="ARBA00023015"/>
    </source>
</evidence>
<organism evidence="6 7">
    <name type="scientific">Halotalea alkalilenta</name>
    <dbReference type="NCBI Taxonomy" id="376489"/>
    <lineage>
        <taxon>Bacteria</taxon>
        <taxon>Pseudomonadati</taxon>
        <taxon>Pseudomonadota</taxon>
        <taxon>Gammaproteobacteria</taxon>
        <taxon>Oceanospirillales</taxon>
        <taxon>Halomonadaceae</taxon>
        <taxon>Halotalea</taxon>
    </lineage>
</organism>